<name>A0AA91I3J3_9GAMM</name>
<reference evidence="1 2" key="1">
    <citation type="submission" date="2016-03" db="EMBL/GenBank/DDBJ databases">
        <authorList>
            <person name="Heylen K."/>
            <person name="De Vos P."/>
            <person name="Vekeman B."/>
        </authorList>
    </citation>
    <scope>NUCLEOTIDE SEQUENCE [LARGE SCALE GENOMIC DNA]</scope>
    <source>
        <strain evidence="1 2">R-49807</strain>
    </source>
</reference>
<sequence length="94" mass="10011">MEADECQEIVDVAVGPMALTRPPRAIFVSLGGLRLAKIYFLPWRSVIAACGLDPAWPDAIGITNFCRLAVRIADVGLVYRAGMVAAAVAQAPLE</sequence>
<dbReference type="AlphaFoldDB" id="A0AA91I3J3"/>
<gene>
    <name evidence="1" type="ORF">A1356_02015</name>
</gene>
<dbReference type="Proteomes" id="UP000077734">
    <property type="component" value="Unassembled WGS sequence"/>
</dbReference>
<organism evidence="1 2">
    <name type="scientific">Methylomonas koyamae</name>
    <dbReference type="NCBI Taxonomy" id="702114"/>
    <lineage>
        <taxon>Bacteria</taxon>
        <taxon>Pseudomonadati</taxon>
        <taxon>Pseudomonadota</taxon>
        <taxon>Gammaproteobacteria</taxon>
        <taxon>Methylococcales</taxon>
        <taxon>Methylococcaceae</taxon>
        <taxon>Methylomonas</taxon>
    </lineage>
</organism>
<accession>A0AA91I3J3</accession>
<dbReference type="EMBL" id="LUUL01000125">
    <property type="protein sequence ID" value="OAI22194.1"/>
    <property type="molecule type" value="Genomic_DNA"/>
</dbReference>
<keyword evidence="2" id="KW-1185">Reference proteome</keyword>
<evidence type="ECO:0000313" key="2">
    <source>
        <dbReference type="Proteomes" id="UP000077734"/>
    </source>
</evidence>
<protein>
    <submittedName>
        <fullName evidence="1">Uncharacterized protein</fullName>
    </submittedName>
</protein>
<proteinExistence type="predicted"/>
<evidence type="ECO:0000313" key="1">
    <source>
        <dbReference type="EMBL" id="OAI22194.1"/>
    </source>
</evidence>
<comment type="caution">
    <text evidence="1">The sequence shown here is derived from an EMBL/GenBank/DDBJ whole genome shotgun (WGS) entry which is preliminary data.</text>
</comment>